<evidence type="ECO:0000313" key="3">
    <source>
        <dbReference type="Proteomes" id="UP001279734"/>
    </source>
</evidence>
<dbReference type="PANTHER" id="PTHR33401">
    <property type="entry name" value="LIGHT-HARVESTING COMPLEX-LIKE PROTEIN OHP2, CHLOROPLASTIC"/>
    <property type="match status" value="1"/>
</dbReference>
<evidence type="ECO:0000313" key="2">
    <source>
        <dbReference type="EMBL" id="GMH07476.1"/>
    </source>
</evidence>
<proteinExistence type="predicted"/>
<evidence type="ECO:0000256" key="1">
    <source>
        <dbReference type="SAM" id="MobiDB-lite"/>
    </source>
</evidence>
<keyword evidence="3" id="KW-1185">Reference proteome</keyword>
<dbReference type="PANTHER" id="PTHR33401:SF19">
    <property type="entry name" value="(RAPE) HYPOTHETICAL PROTEIN"/>
    <property type="match status" value="1"/>
</dbReference>
<dbReference type="Proteomes" id="UP001279734">
    <property type="component" value="Unassembled WGS sequence"/>
</dbReference>
<reference evidence="2" key="1">
    <citation type="submission" date="2023-05" db="EMBL/GenBank/DDBJ databases">
        <title>Nepenthes gracilis genome sequencing.</title>
        <authorList>
            <person name="Fukushima K."/>
        </authorList>
    </citation>
    <scope>NUCLEOTIDE SEQUENCE</scope>
    <source>
        <strain evidence="2">SING2019-196</strain>
    </source>
</reference>
<sequence>MRVLSCKIHCPFTCFCKPSLIYKSGPLKLENAPHAPQPLVYVSDAPNQSGLSDGERIEFKTGNPDGKRHQPQQQPQLENGLKSSLRKRFLESEDFEKKKVQWVDLLGKELAEIKEFDSSEAGDTHFEGVNSRACLCNIL</sequence>
<feature type="region of interest" description="Disordered" evidence="1">
    <location>
        <begin position="38"/>
        <end position="83"/>
    </location>
</feature>
<accession>A0AAD3SB40</accession>
<protein>
    <submittedName>
        <fullName evidence="2">Uncharacterized protein</fullName>
    </submittedName>
</protein>
<comment type="caution">
    <text evidence="2">The sequence shown here is derived from an EMBL/GenBank/DDBJ whole genome shotgun (WGS) entry which is preliminary data.</text>
</comment>
<dbReference type="AlphaFoldDB" id="A0AAD3SB40"/>
<dbReference type="EMBL" id="BSYO01000007">
    <property type="protein sequence ID" value="GMH07476.1"/>
    <property type="molecule type" value="Genomic_DNA"/>
</dbReference>
<name>A0AAD3SB40_NEPGR</name>
<organism evidence="2 3">
    <name type="scientific">Nepenthes gracilis</name>
    <name type="common">Slender pitcher plant</name>
    <dbReference type="NCBI Taxonomy" id="150966"/>
    <lineage>
        <taxon>Eukaryota</taxon>
        <taxon>Viridiplantae</taxon>
        <taxon>Streptophyta</taxon>
        <taxon>Embryophyta</taxon>
        <taxon>Tracheophyta</taxon>
        <taxon>Spermatophyta</taxon>
        <taxon>Magnoliopsida</taxon>
        <taxon>eudicotyledons</taxon>
        <taxon>Gunneridae</taxon>
        <taxon>Pentapetalae</taxon>
        <taxon>Caryophyllales</taxon>
        <taxon>Nepenthaceae</taxon>
        <taxon>Nepenthes</taxon>
    </lineage>
</organism>
<gene>
    <name evidence="2" type="ORF">Nepgr_009316</name>
</gene>